<comment type="similarity">
    <text evidence="1">Belongs to the peptidase C40 family.</text>
</comment>
<reference evidence="7" key="1">
    <citation type="submission" date="2024-05" db="EMBL/GenBank/DDBJ databases">
        <title>Alkalihalobacillus sp. strain MEB203 novel alkaliphilic bacterium from Lonar Lake, India.</title>
        <authorList>
            <person name="Joshi A."/>
            <person name="Thite S."/>
            <person name="Mengade P."/>
        </authorList>
    </citation>
    <scope>NUCLEOTIDE SEQUENCE</scope>
    <source>
        <strain evidence="7">MEB 203</strain>
    </source>
</reference>
<dbReference type="InterPro" id="IPR051202">
    <property type="entry name" value="Peptidase_C40"/>
</dbReference>
<evidence type="ECO:0000313" key="7">
    <source>
        <dbReference type="EMBL" id="MDE5415807.1"/>
    </source>
</evidence>
<dbReference type="Proteomes" id="UP001148125">
    <property type="component" value="Unassembled WGS sequence"/>
</dbReference>
<keyword evidence="8" id="KW-1185">Reference proteome</keyword>
<dbReference type="Gene3D" id="1.10.101.10">
    <property type="entry name" value="PGBD-like superfamily/PGBD"/>
    <property type="match status" value="3"/>
</dbReference>
<dbReference type="InterPro" id="IPR038765">
    <property type="entry name" value="Papain-like_cys_pep_sf"/>
</dbReference>
<dbReference type="RefSeq" id="WP_275120400.1">
    <property type="nucleotide sequence ID" value="NZ_JAOTPO010000021.1"/>
</dbReference>
<evidence type="ECO:0000256" key="5">
    <source>
        <dbReference type="SAM" id="MobiDB-lite"/>
    </source>
</evidence>
<feature type="compositionally biased region" description="Low complexity" evidence="5">
    <location>
        <begin position="217"/>
        <end position="227"/>
    </location>
</feature>
<keyword evidence="4" id="KW-0788">Thiol protease</keyword>
<feature type="domain" description="NlpC/P60" evidence="6">
    <location>
        <begin position="333"/>
        <end position="452"/>
    </location>
</feature>
<dbReference type="InterPro" id="IPR036365">
    <property type="entry name" value="PGBD-like_sf"/>
</dbReference>
<evidence type="ECO:0000259" key="6">
    <source>
        <dbReference type="PROSITE" id="PS51935"/>
    </source>
</evidence>
<evidence type="ECO:0000256" key="1">
    <source>
        <dbReference type="ARBA" id="ARBA00007074"/>
    </source>
</evidence>
<keyword evidence="3" id="KW-0378">Hydrolase</keyword>
<feature type="region of interest" description="Disordered" evidence="5">
    <location>
        <begin position="200"/>
        <end position="230"/>
    </location>
</feature>
<keyword evidence="2" id="KW-0645">Protease</keyword>
<proteinExistence type="inferred from homology"/>
<dbReference type="InterPro" id="IPR002477">
    <property type="entry name" value="Peptidoglycan-bd-like"/>
</dbReference>
<dbReference type="PANTHER" id="PTHR47053:SF1">
    <property type="entry name" value="MUREIN DD-ENDOPEPTIDASE MEPH-RELATED"/>
    <property type="match status" value="1"/>
</dbReference>
<dbReference type="SUPFAM" id="SSF47090">
    <property type="entry name" value="PGBD-like"/>
    <property type="match status" value="3"/>
</dbReference>
<dbReference type="InterPro" id="IPR000064">
    <property type="entry name" value="NLP_P60_dom"/>
</dbReference>
<dbReference type="PANTHER" id="PTHR47053">
    <property type="entry name" value="MUREIN DD-ENDOPEPTIDASE MEPH-RELATED"/>
    <property type="match status" value="1"/>
</dbReference>
<evidence type="ECO:0000256" key="2">
    <source>
        <dbReference type="ARBA" id="ARBA00022670"/>
    </source>
</evidence>
<dbReference type="Pfam" id="PF00877">
    <property type="entry name" value="NLPC_P60"/>
    <property type="match status" value="1"/>
</dbReference>
<gene>
    <name evidence="7" type="ORF">N7Z68_20880</name>
</gene>
<evidence type="ECO:0000313" key="8">
    <source>
        <dbReference type="Proteomes" id="UP001148125"/>
    </source>
</evidence>
<evidence type="ECO:0000256" key="3">
    <source>
        <dbReference type="ARBA" id="ARBA00022801"/>
    </source>
</evidence>
<dbReference type="EMBL" id="JAOTPO010000021">
    <property type="protein sequence ID" value="MDE5415807.1"/>
    <property type="molecule type" value="Genomic_DNA"/>
</dbReference>
<evidence type="ECO:0000256" key="4">
    <source>
        <dbReference type="ARBA" id="ARBA00022807"/>
    </source>
</evidence>
<organism evidence="7 8">
    <name type="scientific">Alkalihalobacterium chitinilyticum</name>
    <dbReference type="NCBI Taxonomy" id="2980103"/>
    <lineage>
        <taxon>Bacteria</taxon>
        <taxon>Bacillati</taxon>
        <taxon>Bacillota</taxon>
        <taxon>Bacilli</taxon>
        <taxon>Bacillales</taxon>
        <taxon>Bacillaceae</taxon>
        <taxon>Alkalihalobacterium</taxon>
    </lineage>
</organism>
<name>A0ABT5VK31_9BACI</name>
<sequence>MSTKSVVKKAVISSTFATGIVLTAPLMVDAALGDQPLKKGMNHPDVKELQEALRAKGYFTFHTSTGFYGTITEEAVRQFQRTHGIQTTGVANTSTLNLLLSSNSQNRQATNTQIASSSTTSTSGALAQTTGLLRAGSQGQAVTELQERLKEAGHFNHQVTGYFGRVTQSALRDYQKKHGLTIDGIAGPQTISHILGRTTASQASTPAQSTPPPAQPAPTQTTNAVPASGTTATTNTQVLRIGASGATVTQLQEALKQLGHFDHRVTGYFGSVTHSAVRSFQRSQQITVDGIVGPQTLRAIEAAANGDTKTVQSERQIKSDTVTAQPSPPAQQGFNVMNLIADAADLVGTPYLWGGTTPRGFDCSGFIQYVFRNQGVSIPRTAAQQWAAGRSVDKPSVGDLVFFQTYTNGPSHNGIYIGNNQFIHSGSSTGVTVTSMSNSYWSQRYLGAKRLH</sequence>
<dbReference type="Gene3D" id="3.90.1720.10">
    <property type="entry name" value="endopeptidase domain like (from Nostoc punctiforme)"/>
    <property type="match status" value="1"/>
</dbReference>
<dbReference type="Pfam" id="PF01471">
    <property type="entry name" value="PG_binding_1"/>
    <property type="match status" value="3"/>
</dbReference>
<dbReference type="SUPFAM" id="SSF54001">
    <property type="entry name" value="Cysteine proteinases"/>
    <property type="match status" value="1"/>
</dbReference>
<protein>
    <submittedName>
        <fullName evidence="7">Peptidoglycan-binding protein</fullName>
    </submittedName>
</protein>
<accession>A0ABT5VK31</accession>
<dbReference type="InterPro" id="IPR036366">
    <property type="entry name" value="PGBDSf"/>
</dbReference>
<dbReference type="PROSITE" id="PS51935">
    <property type="entry name" value="NLPC_P60"/>
    <property type="match status" value="1"/>
</dbReference>
<comment type="caution">
    <text evidence="7">The sequence shown here is derived from an EMBL/GenBank/DDBJ whole genome shotgun (WGS) entry which is preliminary data.</text>
</comment>